<comment type="caution">
    <text evidence="3">The sequence shown here is derived from an EMBL/GenBank/DDBJ whole genome shotgun (WGS) entry which is preliminary data.</text>
</comment>
<dbReference type="CDD" id="cd22687">
    <property type="entry name" value="FHA_MCRS1"/>
    <property type="match status" value="1"/>
</dbReference>
<dbReference type="GO" id="GO:0045944">
    <property type="term" value="P:positive regulation of transcription by RNA polymerase II"/>
    <property type="evidence" value="ECO:0007669"/>
    <property type="project" value="TreeGrafter"/>
</dbReference>
<dbReference type="GO" id="GO:0002151">
    <property type="term" value="F:G-quadruplex RNA binding"/>
    <property type="evidence" value="ECO:0007669"/>
    <property type="project" value="InterPro"/>
</dbReference>
<accession>A0AAN9TDU7</accession>
<dbReference type="Pfam" id="PF00498">
    <property type="entry name" value="FHA"/>
    <property type="match status" value="1"/>
</dbReference>
<name>A0AAN9TDU7_9HEMI</name>
<gene>
    <name evidence="3" type="ORF">V9T40_000883</name>
</gene>
<dbReference type="SMART" id="SM00240">
    <property type="entry name" value="FHA"/>
    <property type="match status" value="1"/>
</dbReference>
<feature type="compositionally biased region" description="Polar residues" evidence="1">
    <location>
        <begin position="1"/>
        <end position="12"/>
    </location>
</feature>
<dbReference type="PANTHER" id="PTHR13233">
    <property type="entry name" value="MICROSPHERULE PROTEIN 1"/>
    <property type="match status" value="1"/>
</dbReference>
<proteinExistence type="predicted"/>
<dbReference type="InterPro" id="IPR037912">
    <property type="entry name" value="MCRS1"/>
</dbReference>
<dbReference type="GO" id="GO:0031011">
    <property type="term" value="C:Ino80 complex"/>
    <property type="evidence" value="ECO:0007669"/>
    <property type="project" value="InterPro"/>
</dbReference>
<keyword evidence="4" id="KW-1185">Reference proteome</keyword>
<dbReference type="Pfam" id="PF13325">
    <property type="entry name" value="MCRS_N"/>
    <property type="match status" value="1"/>
</dbReference>
<dbReference type="GO" id="GO:0071339">
    <property type="term" value="C:MLL1 complex"/>
    <property type="evidence" value="ECO:0007669"/>
    <property type="project" value="InterPro"/>
</dbReference>
<reference evidence="3 4" key="1">
    <citation type="submission" date="2024-03" db="EMBL/GenBank/DDBJ databases">
        <title>Adaptation during the transition from Ophiocordyceps entomopathogen to insect associate is accompanied by gene loss and intensified selection.</title>
        <authorList>
            <person name="Ward C.M."/>
            <person name="Onetto C.A."/>
            <person name="Borneman A.R."/>
        </authorList>
    </citation>
    <scope>NUCLEOTIDE SEQUENCE [LARGE SCALE GENOMIC DNA]</scope>
    <source>
        <strain evidence="3">AWRI1</strain>
        <tissue evidence="3">Single Adult Female</tissue>
    </source>
</reference>
<feature type="compositionally biased region" description="Basic residues" evidence="1">
    <location>
        <begin position="17"/>
        <end position="29"/>
    </location>
</feature>
<feature type="domain" description="FHA" evidence="2">
    <location>
        <begin position="388"/>
        <end position="444"/>
    </location>
</feature>
<dbReference type="Proteomes" id="UP001367676">
    <property type="component" value="Unassembled WGS sequence"/>
</dbReference>
<protein>
    <recommendedName>
        <fullName evidence="2">FHA domain-containing protein</fullName>
    </recommendedName>
</protein>
<dbReference type="PROSITE" id="PS50006">
    <property type="entry name" value="FHA_DOMAIN"/>
    <property type="match status" value="1"/>
</dbReference>
<dbReference type="GO" id="GO:0044545">
    <property type="term" value="C:NSL complex"/>
    <property type="evidence" value="ECO:0007669"/>
    <property type="project" value="TreeGrafter"/>
</dbReference>
<dbReference type="AlphaFoldDB" id="A0AAN9TDU7"/>
<evidence type="ECO:0000259" key="2">
    <source>
        <dbReference type="PROSITE" id="PS50006"/>
    </source>
</evidence>
<feature type="region of interest" description="Disordered" evidence="1">
    <location>
        <begin position="1"/>
        <end position="30"/>
    </location>
</feature>
<evidence type="ECO:0000313" key="4">
    <source>
        <dbReference type="Proteomes" id="UP001367676"/>
    </source>
</evidence>
<dbReference type="InterPro" id="IPR008984">
    <property type="entry name" value="SMAD_FHA_dom_sf"/>
</dbReference>
<feature type="region of interest" description="Disordered" evidence="1">
    <location>
        <begin position="47"/>
        <end position="114"/>
    </location>
</feature>
<dbReference type="InterPro" id="IPR000253">
    <property type="entry name" value="FHA_dom"/>
</dbReference>
<dbReference type="SUPFAM" id="SSF49879">
    <property type="entry name" value="SMAD/FHA domain"/>
    <property type="match status" value="1"/>
</dbReference>
<dbReference type="Gene3D" id="2.60.200.20">
    <property type="match status" value="1"/>
</dbReference>
<dbReference type="PANTHER" id="PTHR13233:SF0">
    <property type="entry name" value="MICROSPHERULE PROTEIN 1"/>
    <property type="match status" value="1"/>
</dbReference>
<dbReference type="EMBL" id="JBBCAQ010000034">
    <property type="protein sequence ID" value="KAK7580254.1"/>
    <property type="molecule type" value="Genomic_DNA"/>
</dbReference>
<evidence type="ECO:0000256" key="1">
    <source>
        <dbReference type="SAM" id="MobiDB-lite"/>
    </source>
</evidence>
<dbReference type="InterPro" id="IPR025999">
    <property type="entry name" value="MCRS_N"/>
</dbReference>
<evidence type="ECO:0000313" key="3">
    <source>
        <dbReference type="EMBL" id="KAK7580254.1"/>
    </source>
</evidence>
<organism evidence="3 4">
    <name type="scientific">Parthenolecanium corni</name>
    <dbReference type="NCBI Taxonomy" id="536013"/>
    <lineage>
        <taxon>Eukaryota</taxon>
        <taxon>Metazoa</taxon>
        <taxon>Ecdysozoa</taxon>
        <taxon>Arthropoda</taxon>
        <taxon>Hexapoda</taxon>
        <taxon>Insecta</taxon>
        <taxon>Pterygota</taxon>
        <taxon>Neoptera</taxon>
        <taxon>Paraneoptera</taxon>
        <taxon>Hemiptera</taxon>
        <taxon>Sternorrhyncha</taxon>
        <taxon>Coccoidea</taxon>
        <taxon>Coccidae</taxon>
        <taxon>Parthenolecanium</taxon>
    </lineage>
</organism>
<sequence>MEPIETSSEQLASSMNSKRRSSSRFIKRRKFDDELVESSLHATVSTVPSRPGRVRTHSATNPVVDVGSVSNTDPSLPETFIQVEPNPPRNRRLSGKSTSVGSAAGGSSGNRKRKLTKHNLSSCYKDLGRWKPIDDLLLIQGVLQTSDLRAVYQGVKFSCKFTFNEIAQRWYALVYDRNISRLALSAIRNLQAETISQVEANCLYAESEEEVLATLKSTIDPKLSVFEDLLARNRHIFHRGRTPKSLYVHWCMMKQHNLLSDQLGTEKPISIPTMVTTEERNNALLNSFGNVSDTPLQRSENIPSFAECEEFLNDSELLNEVKDSALDKQLSLMDRISKKDIRMLEDELSQIQLASAALPGANSFEFDNGTLAVLRGKCVRYLMRSKEITLGRKTQDNEVDVDLSLEGPAWKISRRQATIRVKNNGEFLIASEGKRPIYVDGTPISTGNKRVINNNSVLEIAGLRFIFLINYEFLNIVIRHDTTKTNPKS</sequence>